<dbReference type="AlphaFoldDB" id="A0A1G2U1P6"/>
<evidence type="ECO:0000313" key="2">
    <source>
        <dbReference type="Proteomes" id="UP000176800"/>
    </source>
</evidence>
<proteinExistence type="predicted"/>
<evidence type="ECO:0000313" key="1">
    <source>
        <dbReference type="EMBL" id="OHB03329.1"/>
    </source>
</evidence>
<gene>
    <name evidence="1" type="ORF">A3B14_00250</name>
</gene>
<protein>
    <submittedName>
        <fullName evidence="1">Uncharacterized protein</fullName>
    </submittedName>
</protein>
<name>A0A1G2U1P6_9BACT</name>
<dbReference type="EMBL" id="MHWE01000019">
    <property type="protein sequence ID" value="OHB03329.1"/>
    <property type="molecule type" value="Genomic_DNA"/>
</dbReference>
<dbReference type="Proteomes" id="UP000176800">
    <property type="component" value="Unassembled WGS sequence"/>
</dbReference>
<organism evidence="1 2">
    <name type="scientific">Candidatus Zambryskibacteria bacterium RIFCSPLOWO2_01_FULL_45_21</name>
    <dbReference type="NCBI Taxonomy" id="1802761"/>
    <lineage>
        <taxon>Bacteria</taxon>
        <taxon>Candidatus Zambryskiibacteriota</taxon>
    </lineage>
</organism>
<accession>A0A1G2U1P6</accession>
<comment type="caution">
    <text evidence="1">The sequence shown here is derived from an EMBL/GenBank/DDBJ whole genome shotgun (WGS) entry which is preliminary data.</text>
</comment>
<sequence>MRSLSSKLRFGLQDLSISDVALIKGRNQWRITNAILESSLSYELKNSPEKLVLISRLLDFAKKVVAYEQEDKYLFKLMRDVSLFLKESELSSQELLNLECIVVFNILCHLGFMPLSSNLEKFSLKNTGLTVDLLDDFSNVRRSTVKDINEAIKAGDL</sequence>
<reference evidence="1 2" key="1">
    <citation type="journal article" date="2016" name="Nat. Commun.">
        <title>Thousands of microbial genomes shed light on interconnected biogeochemical processes in an aquifer system.</title>
        <authorList>
            <person name="Anantharaman K."/>
            <person name="Brown C.T."/>
            <person name="Hug L.A."/>
            <person name="Sharon I."/>
            <person name="Castelle C.J."/>
            <person name="Probst A.J."/>
            <person name="Thomas B.C."/>
            <person name="Singh A."/>
            <person name="Wilkins M.J."/>
            <person name="Karaoz U."/>
            <person name="Brodie E.L."/>
            <person name="Williams K.H."/>
            <person name="Hubbard S.S."/>
            <person name="Banfield J.F."/>
        </authorList>
    </citation>
    <scope>NUCLEOTIDE SEQUENCE [LARGE SCALE GENOMIC DNA]</scope>
</reference>